<evidence type="ECO:0000313" key="1">
    <source>
        <dbReference type="EMBL" id="OGW95434.1"/>
    </source>
</evidence>
<accession>A0A1G1KR62</accession>
<comment type="caution">
    <text evidence="1">The sequence shown here is derived from an EMBL/GenBank/DDBJ whole genome shotgun (WGS) entry which is preliminary data.</text>
</comment>
<dbReference type="EMBL" id="MHFR01000063">
    <property type="protein sequence ID" value="OGW95434.1"/>
    <property type="molecule type" value="Genomic_DNA"/>
</dbReference>
<proteinExistence type="predicted"/>
<name>A0A1G1KR62_9BACT</name>
<dbReference type="AlphaFoldDB" id="A0A1G1KR62"/>
<organism evidence="1 2">
    <name type="scientific">Candidatus Danuiimicrobium aquiferis</name>
    <dbReference type="NCBI Taxonomy" id="1801832"/>
    <lineage>
        <taxon>Bacteria</taxon>
        <taxon>Pseudomonadati</taxon>
        <taxon>Candidatus Omnitrophota</taxon>
        <taxon>Candidatus Danuiimicrobium</taxon>
    </lineage>
</organism>
<protein>
    <submittedName>
        <fullName evidence="1">Uncharacterized protein</fullName>
    </submittedName>
</protein>
<sequence>MFTLGKARAGPVFPGKRASAHVRHKALADPPLAEIPAFPPLKRWWIRPRCLSPHNVGDPPTICGGADAGMTKKRKVLTCIIFFVGLPRQWRDCGQ</sequence>
<reference evidence="1 2" key="1">
    <citation type="journal article" date="2016" name="Nat. Commun.">
        <title>Thousands of microbial genomes shed light on interconnected biogeochemical processes in an aquifer system.</title>
        <authorList>
            <person name="Anantharaman K."/>
            <person name="Brown C.T."/>
            <person name="Hug L.A."/>
            <person name="Sharon I."/>
            <person name="Castelle C.J."/>
            <person name="Probst A.J."/>
            <person name="Thomas B.C."/>
            <person name="Singh A."/>
            <person name="Wilkins M.J."/>
            <person name="Karaoz U."/>
            <person name="Brodie E.L."/>
            <person name="Williams K.H."/>
            <person name="Hubbard S.S."/>
            <person name="Banfield J.F."/>
        </authorList>
    </citation>
    <scope>NUCLEOTIDE SEQUENCE [LARGE SCALE GENOMIC DNA]</scope>
</reference>
<evidence type="ECO:0000313" key="2">
    <source>
        <dbReference type="Proteomes" id="UP000178187"/>
    </source>
</evidence>
<dbReference type="Proteomes" id="UP000178187">
    <property type="component" value="Unassembled WGS sequence"/>
</dbReference>
<gene>
    <name evidence="1" type="ORF">A3G33_10680</name>
</gene>